<protein>
    <submittedName>
        <fullName evidence="4">PEP-CTERM sorting domain-containing protein</fullName>
    </submittedName>
</protein>
<keyword evidence="5" id="KW-1185">Reference proteome</keyword>
<evidence type="ECO:0000256" key="1">
    <source>
        <dbReference type="ARBA" id="ARBA00022729"/>
    </source>
</evidence>
<dbReference type="AlphaFoldDB" id="A0A4Q1C9B0"/>
<feature type="signal peptide" evidence="2">
    <location>
        <begin position="1"/>
        <end position="32"/>
    </location>
</feature>
<comment type="caution">
    <text evidence="4">The sequence shown here is derived from an EMBL/GenBank/DDBJ whole genome shotgun (WGS) entry which is preliminary data.</text>
</comment>
<gene>
    <name evidence="4" type="ORF">ESB00_06455</name>
</gene>
<dbReference type="Proteomes" id="UP000290218">
    <property type="component" value="Unassembled WGS sequence"/>
</dbReference>
<feature type="domain" description="Ice-binding protein C-terminal" evidence="3">
    <location>
        <begin position="663"/>
        <end position="687"/>
    </location>
</feature>
<evidence type="ECO:0000313" key="4">
    <source>
        <dbReference type="EMBL" id="RXK55528.1"/>
    </source>
</evidence>
<dbReference type="NCBIfam" id="TIGR02601">
    <property type="entry name" value="autotrns_rpt"/>
    <property type="match status" value="3"/>
</dbReference>
<proteinExistence type="predicted"/>
<dbReference type="InterPro" id="IPR011050">
    <property type="entry name" value="Pectin_lyase_fold/virulence"/>
</dbReference>
<dbReference type="NCBIfam" id="TIGR02595">
    <property type="entry name" value="PEP_CTERM"/>
    <property type="match status" value="1"/>
</dbReference>
<dbReference type="Pfam" id="PF12951">
    <property type="entry name" value="PATR"/>
    <property type="match status" value="4"/>
</dbReference>
<name>A0A4Q1C9B0_9BACT</name>
<dbReference type="InterPro" id="IPR013425">
    <property type="entry name" value="Autotrns_rpt"/>
</dbReference>
<sequence>MAVPLIPFRSSGRLLNRVVAAAVCLLAATLQAQVVWDNGNGNNQWGTGANWSTNAVPTAASNVQFNATDDNATVSNISLGGNRVANSLTFNSVNDNFSLLNGSGSRTLTLTSGDITRTAGSSGTQTLAFTTLALGGDAAMNINGTGSLVITSTVANSGGTRSLTKSGTGELVLSGANTFSGGTTLSAGTLSVGNNSALGSGALTINGGTLSATGGSRTVANSVSVGGDFVIGGASALTLTGNINLGGGTRTITVNNTATTTFSGNITEPWYSGITKAGSGELVLSGTNTFTAPTTVSAGTLTLASNSALGASNWGNTVASGATLALTNNITVTEGQFSIEGTGVAGNGAVRNISGDNTLNAALGLDGNATLNSTAGSLTATGQLGLGSNTLTVTGAGNTNLLGQINDSGGITKTGTGSLTLGGTADNSFSGTLAVNDGTVALAKTAGTNAIGGGTVNIGDNSGAAGSAVLRLDASNQIADYAGLITLNSDGVLQLNNFTENINTLAGTGLIDLSTSGYLGVGVNSGSSTFGGDLTGSGTFAKLGSGNLTLTDDINFDGTFQLAGGTLTLSSLTLSADTLLVSANSIIDFGGAASILDFTNLTIADGVTLTIQNWTDATDFFYAQNWTGASFSVSGTAPMNQVVFSGFSGNDTKWQSYDRQITPVPEPSTYGALLIGGLAAVTALRRRLQRKC</sequence>
<dbReference type="OrthoDB" id="200453at2"/>
<evidence type="ECO:0000256" key="2">
    <source>
        <dbReference type="SAM" id="SignalP"/>
    </source>
</evidence>
<accession>A0A4Q1C9B0</accession>
<dbReference type="SUPFAM" id="SSF51126">
    <property type="entry name" value="Pectin lyase-like"/>
    <property type="match status" value="2"/>
</dbReference>
<evidence type="ECO:0000259" key="3">
    <source>
        <dbReference type="Pfam" id="PF07589"/>
    </source>
</evidence>
<dbReference type="EMBL" id="SDHX01000001">
    <property type="protein sequence ID" value="RXK55528.1"/>
    <property type="molecule type" value="Genomic_DNA"/>
</dbReference>
<dbReference type="InterPro" id="IPR013424">
    <property type="entry name" value="Ice-binding_C"/>
</dbReference>
<keyword evidence="1 2" id="KW-0732">Signal</keyword>
<reference evidence="4 5" key="1">
    <citation type="submission" date="2019-01" db="EMBL/GenBank/DDBJ databases">
        <title>Lacunisphaera sp. strain TWA-58.</title>
        <authorList>
            <person name="Chen W.-M."/>
        </authorList>
    </citation>
    <scope>NUCLEOTIDE SEQUENCE [LARGE SCALE GENOMIC DNA]</scope>
    <source>
        <strain evidence="4 5">TWA-58</strain>
    </source>
</reference>
<feature type="chain" id="PRO_5020619708" evidence="2">
    <location>
        <begin position="33"/>
        <end position="692"/>
    </location>
</feature>
<dbReference type="Pfam" id="PF07589">
    <property type="entry name" value="PEP-CTERM"/>
    <property type="match status" value="1"/>
</dbReference>
<organism evidence="4 5">
    <name type="scientific">Oleiharenicola lentus</name>
    <dbReference type="NCBI Taxonomy" id="2508720"/>
    <lineage>
        <taxon>Bacteria</taxon>
        <taxon>Pseudomonadati</taxon>
        <taxon>Verrucomicrobiota</taxon>
        <taxon>Opitutia</taxon>
        <taxon>Opitutales</taxon>
        <taxon>Opitutaceae</taxon>
        <taxon>Oleiharenicola</taxon>
    </lineage>
</organism>
<evidence type="ECO:0000313" key="5">
    <source>
        <dbReference type="Proteomes" id="UP000290218"/>
    </source>
</evidence>